<dbReference type="AlphaFoldDB" id="A0AAW1B6M1"/>
<dbReference type="GO" id="GO:0022857">
    <property type="term" value="F:transmembrane transporter activity"/>
    <property type="evidence" value="ECO:0007669"/>
    <property type="project" value="InterPro"/>
</dbReference>
<feature type="transmembrane region" description="Helical" evidence="16">
    <location>
        <begin position="581"/>
        <end position="602"/>
    </location>
</feature>
<dbReference type="Pfam" id="PF07690">
    <property type="entry name" value="MFS_1"/>
    <property type="match status" value="1"/>
</dbReference>
<keyword evidence="7" id="KW-0458">Lysosome</keyword>
<feature type="region of interest" description="Disordered" evidence="15">
    <location>
        <begin position="1"/>
        <end position="27"/>
    </location>
</feature>
<dbReference type="GO" id="GO:0006869">
    <property type="term" value="P:lipid transport"/>
    <property type="evidence" value="ECO:0007669"/>
    <property type="project" value="UniProtKB-KW"/>
</dbReference>
<comment type="catalytic activity">
    <reaction evidence="14">
        <text>a 1-O-(1Z-alkenyl)-sn-glycero-3-phosphoethanolamine(out) + H(+)(out) = a 1-O-(1Z-alkenyl)-sn-glycero-3-phosphoethanolamine(in) + H(+)(in)</text>
        <dbReference type="Rhea" id="RHEA:74455"/>
        <dbReference type="ChEBI" id="CHEBI:15378"/>
        <dbReference type="ChEBI" id="CHEBI:77288"/>
    </reaction>
</comment>
<feature type="transmembrane region" description="Helical" evidence="16">
    <location>
        <begin position="692"/>
        <end position="720"/>
    </location>
</feature>
<feature type="transmembrane region" description="Helical" evidence="16">
    <location>
        <begin position="665"/>
        <end position="686"/>
    </location>
</feature>
<evidence type="ECO:0000256" key="13">
    <source>
        <dbReference type="ARBA" id="ARBA00047765"/>
    </source>
</evidence>
<dbReference type="InterPro" id="IPR022617">
    <property type="entry name" value="Rad60/SUMO-like_dom"/>
</dbReference>
<gene>
    <name evidence="18" type="ORF">NXF25_020782</name>
</gene>
<evidence type="ECO:0000313" key="19">
    <source>
        <dbReference type="Proteomes" id="UP001474421"/>
    </source>
</evidence>
<comment type="caution">
    <text evidence="18">The sequence shown here is derived from an EMBL/GenBank/DDBJ whole genome shotgun (WGS) entry which is preliminary data.</text>
</comment>
<feature type="transmembrane region" description="Helical" evidence="16">
    <location>
        <begin position="771"/>
        <end position="794"/>
    </location>
</feature>
<keyword evidence="2" id="KW-0813">Transport</keyword>
<dbReference type="PANTHER" id="PTHR23505:SF13">
    <property type="entry name" value="PROTEIN SPINSTER HOMOLOG 1"/>
    <property type="match status" value="1"/>
</dbReference>
<evidence type="ECO:0000313" key="18">
    <source>
        <dbReference type="EMBL" id="KAK9397421.1"/>
    </source>
</evidence>
<evidence type="ECO:0000256" key="3">
    <source>
        <dbReference type="ARBA" id="ARBA00022692"/>
    </source>
</evidence>
<comment type="catalytic activity">
    <reaction evidence="9">
        <text>a 1-acyl-sn-glycero-3-phosphocholine(out) + H(+)(out) = a 1-acyl-sn-glycero-3-phosphocholine(in) + H(+)(in)</text>
        <dbReference type="Rhea" id="RHEA:74435"/>
        <dbReference type="ChEBI" id="CHEBI:15378"/>
        <dbReference type="ChEBI" id="CHEBI:58168"/>
    </reaction>
</comment>
<evidence type="ECO:0000256" key="5">
    <source>
        <dbReference type="ARBA" id="ARBA00023055"/>
    </source>
</evidence>
<dbReference type="InterPro" id="IPR020846">
    <property type="entry name" value="MFS_dom"/>
</dbReference>
<dbReference type="CDD" id="cd17078">
    <property type="entry name" value="Ubl_SLD1_NFATC2ip"/>
    <property type="match status" value="1"/>
</dbReference>
<dbReference type="InterPro" id="IPR000626">
    <property type="entry name" value="Ubiquitin-like_dom"/>
</dbReference>
<evidence type="ECO:0000256" key="8">
    <source>
        <dbReference type="ARBA" id="ARBA00024338"/>
    </source>
</evidence>
<keyword evidence="19" id="KW-1185">Reference proteome</keyword>
<evidence type="ECO:0000256" key="11">
    <source>
        <dbReference type="ARBA" id="ARBA00039482"/>
    </source>
</evidence>
<dbReference type="CDD" id="cd17328">
    <property type="entry name" value="MFS_spinster_like"/>
    <property type="match status" value="1"/>
</dbReference>
<dbReference type="Proteomes" id="UP001474421">
    <property type="component" value="Unassembled WGS sequence"/>
</dbReference>
<feature type="transmembrane region" description="Helical" evidence="16">
    <location>
        <begin position="459"/>
        <end position="484"/>
    </location>
</feature>
<dbReference type="GO" id="GO:0005765">
    <property type="term" value="C:lysosomal membrane"/>
    <property type="evidence" value="ECO:0007669"/>
    <property type="project" value="UniProtKB-SubCell"/>
</dbReference>
<dbReference type="InterPro" id="IPR029071">
    <property type="entry name" value="Ubiquitin-like_domsf"/>
</dbReference>
<dbReference type="SUPFAM" id="SSF103473">
    <property type="entry name" value="MFS general substrate transporter"/>
    <property type="match status" value="1"/>
</dbReference>
<evidence type="ECO:0000256" key="4">
    <source>
        <dbReference type="ARBA" id="ARBA00022989"/>
    </source>
</evidence>
<feature type="compositionally biased region" description="Polar residues" evidence="15">
    <location>
        <begin position="1"/>
        <end position="12"/>
    </location>
</feature>
<dbReference type="EMBL" id="JAOTOJ010000008">
    <property type="protein sequence ID" value="KAK9397421.1"/>
    <property type="molecule type" value="Genomic_DNA"/>
</dbReference>
<feature type="transmembrane region" description="Helical" evidence="16">
    <location>
        <begin position="527"/>
        <end position="547"/>
    </location>
</feature>
<proteinExistence type="inferred from homology"/>
<feature type="domain" description="Major facilitator superfamily (MFS) profile" evidence="17">
    <location>
        <begin position="370"/>
        <end position="792"/>
    </location>
</feature>
<feature type="transmembrane region" description="Helical" evidence="16">
    <location>
        <begin position="732"/>
        <end position="751"/>
    </location>
</feature>
<feature type="transmembrane region" description="Helical" evidence="16">
    <location>
        <begin position="632"/>
        <end position="653"/>
    </location>
</feature>
<evidence type="ECO:0000256" key="16">
    <source>
        <dbReference type="SAM" id="Phobius"/>
    </source>
</evidence>
<evidence type="ECO:0000259" key="17">
    <source>
        <dbReference type="PROSITE" id="PS50850"/>
    </source>
</evidence>
<protein>
    <recommendedName>
        <fullName evidence="11">Protein spinster homolog 1</fullName>
    </recommendedName>
    <alternativeName>
        <fullName evidence="12">Spns1</fullName>
    </alternativeName>
</protein>
<accession>A0AAW1B6M1</accession>
<name>A0AAW1B6M1_CROAD</name>
<organism evidence="18 19">
    <name type="scientific">Crotalus adamanteus</name>
    <name type="common">Eastern diamondback rattlesnake</name>
    <dbReference type="NCBI Taxonomy" id="8729"/>
    <lineage>
        <taxon>Eukaryota</taxon>
        <taxon>Metazoa</taxon>
        <taxon>Chordata</taxon>
        <taxon>Craniata</taxon>
        <taxon>Vertebrata</taxon>
        <taxon>Euteleostomi</taxon>
        <taxon>Lepidosauria</taxon>
        <taxon>Squamata</taxon>
        <taxon>Bifurcata</taxon>
        <taxon>Unidentata</taxon>
        <taxon>Episquamata</taxon>
        <taxon>Toxicofera</taxon>
        <taxon>Serpentes</taxon>
        <taxon>Colubroidea</taxon>
        <taxon>Viperidae</taxon>
        <taxon>Crotalinae</taxon>
        <taxon>Crotalus</taxon>
    </lineage>
</organism>
<keyword evidence="4 16" id="KW-1133">Transmembrane helix</keyword>
<feature type="transmembrane region" description="Helical" evidence="16">
    <location>
        <begin position="435"/>
        <end position="453"/>
    </location>
</feature>
<dbReference type="InterPro" id="IPR036259">
    <property type="entry name" value="MFS_trans_sf"/>
</dbReference>
<dbReference type="Gene3D" id="1.20.1250.20">
    <property type="entry name" value="MFS general substrate transporter like domains"/>
    <property type="match status" value="1"/>
</dbReference>
<comment type="similarity">
    <text evidence="8">Belongs to the major facilitator superfamily. Spinster (TC 2.A.1.49) family.</text>
</comment>
<feature type="transmembrane region" description="Helical" evidence="16">
    <location>
        <begin position="496"/>
        <end position="515"/>
    </location>
</feature>
<dbReference type="InterPro" id="IPR044770">
    <property type="entry name" value="MFS_spinster-like"/>
</dbReference>
<evidence type="ECO:0000256" key="6">
    <source>
        <dbReference type="ARBA" id="ARBA00023136"/>
    </source>
</evidence>
<dbReference type="Gene3D" id="3.10.20.90">
    <property type="entry name" value="Phosphatidylinositol 3-kinase Catalytic Subunit, Chain A, domain 1"/>
    <property type="match status" value="2"/>
</dbReference>
<dbReference type="InterPro" id="IPR011701">
    <property type="entry name" value="MFS"/>
</dbReference>
<comment type="catalytic activity">
    <reaction evidence="10">
        <text>a 1-acyl-sn-glycero-3-phosphoethanolamine(out) + H(+)(out) = a 1-acyl-sn-glycero-3-phosphoethanolamine(in) + H(+)(in)</text>
        <dbReference type="Rhea" id="RHEA:74439"/>
        <dbReference type="ChEBI" id="CHEBI:15378"/>
        <dbReference type="ChEBI" id="CHEBI:64381"/>
    </reaction>
</comment>
<evidence type="ECO:0000256" key="12">
    <source>
        <dbReference type="ARBA" id="ARBA00041462"/>
    </source>
</evidence>
<comment type="catalytic activity">
    <reaction evidence="13">
        <text>a 1-O-(1Z-alkenyl)-sn-glycero-3-phosphocholine(out) + H(+)(out) = a 1-O-(1Z-alkenyl)-sn-glycero-3-phosphocholine(in) + H(+)(in)</text>
        <dbReference type="Rhea" id="RHEA:74447"/>
        <dbReference type="ChEBI" id="CHEBI:15378"/>
        <dbReference type="ChEBI" id="CHEBI:77287"/>
    </reaction>
</comment>
<evidence type="ECO:0000256" key="2">
    <source>
        <dbReference type="ARBA" id="ARBA00022448"/>
    </source>
</evidence>
<keyword evidence="5" id="KW-0445">Lipid transport</keyword>
<dbReference type="SUPFAM" id="SSF54236">
    <property type="entry name" value="Ubiquitin-like"/>
    <property type="match status" value="2"/>
</dbReference>
<evidence type="ECO:0000256" key="9">
    <source>
        <dbReference type="ARBA" id="ARBA00035932"/>
    </source>
</evidence>
<evidence type="ECO:0000256" key="1">
    <source>
        <dbReference type="ARBA" id="ARBA00004155"/>
    </source>
</evidence>
<comment type="subcellular location">
    <subcellularLocation>
        <location evidence="1">Lysosome membrane</location>
        <topology evidence="1">Multi-pass membrane protein</topology>
    </subcellularLocation>
</comment>
<feature type="transmembrane region" description="Helical" evidence="16">
    <location>
        <begin position="408"/>
        <end position="428"/>
    </location>
</feature>
<dbReference type="PANTHER" id="PTHR23505">
    <property type="entry name" value="SPINSTER"/>
    <property type="match status" value="1"/>
</dbReference>
<evidence type="ECO:0000256" key="15">
    <source>
        <dbReference type="SAM" id="MobiDB-lite"/>
    </source>
</evidence>
<sequence length="837" mass="92335">MAETVGTSSSSDSEPEGTPRKPFHKRRRLIASIPAVPIYSNKVQNSLHLLQNSLKLPDQVEELCSEPLVLSSSEEEEEKEKEQTLIKCQDLSFSPSPPPPPLPRKNHHVKAHRIFDQSLRNLTTSLSAAKKSLQEQGSGSDEDDVILVDVFEPQELMLKVRCRADLYRVCIQMTQPLQRVVEHMSQILNVHPNRILLLHRDCELATDATPAKLDLGVADIIDCIVETSSQRADDSGTLLLRVQGKDKSSVMEITIQKGEPLEVLMNQYRQAQGLDRCKLVFYFDGQRLAETLTPEQLGMESVQTERRKAGGLFLFPAMGSQQQPYADTAPIFTQADDTEGEEKDDPQPGHIGEEEVRALTGISSQHAGLIVGVLFFINLLNYMDRFTVAGVLPDIETFFVIDDSKSGLLQTVFISSYMVLAPIFGYLGDRYNRKYLMCIGIFFWSIVTLGSSFTPKQYFWMLLLTRGLVGVGEASYSTIAPTIIADLYLGDRRSRMLSIFYFAIPVGSGLGYIVGSKVKDVADDWHWALRVTPGLGVIALILLITVVREPPRGAVETRTDAPLHYTSWTADLRALSHNRSFVLSSLGFTAVAFVTGSLALWAPAFLYRSQLAAGNLPPCPSDKVCHGDSDSLIFGIITCVTGVLGVTAGVEISRRWQRTNPRADPLVCAIGLLGSAPFLFLAVVFAQQSIVATYVFIFIGETLLSLNWAIVADILLYVVIPTRRSTAEAFQILLSHLLGDAGSPYLIGLISDRIQSDRPVSLLSQFRSLEYALMVCSFVGVIGGGFFLATACFIQADRKRTELYAQGQLQESLEGEDRIVVPQHGRSTKVPVSSVLI</sequence>
<evidence type="ECO:0000256" key="10">
    <source>
        <dbReference type="ARBA" id="ARBA00036238"/>
    </source>
</evidence>
<reference evidence="18 19" key="1">
    <citation type="journal article" date="2024" name="Proc. Natl. Acad. Sci. U.S.A.">
        <title>The genetic regulatory architecture and epigenomic basis for age-related changes in rattlesnake venom.</title>
        <authorList>
            <person name="Hogan M.P."/>
            <person name="Holding M.L."/>
            <person name="Nystrom G.S."/>
            <person name="Colston T.J."/>
            <person name="Bartlett D.A."/>
            <person name="Mason A.J."/>
            <person name="Ellsworth S.A."/>
            <person name="Rautsaw R.M."/>
            <person name="Lawrence K.C."/>
            <person name="Strickland J.L."/>
            <person name="He B."/>
            <person name="Fraser P."/>
            <person name="Margres M.J."/>
            <person name="Gilbert D.M."/>
            <person name="Gibbs H.L."/>
            <person name="Parkinson C.L."/>
            <person name="Rokyta D.R."/>
        </authorList>
    </citation>
    <scope>NUCLEOTIDE SEQUENCE [LARGE SCALE GENOMIC DNA]</scope>
    <source>
        <strain evidence="18">DRR0105</strain>
    </source>
</reference>
<dbReference type="SMART" id="SM00213">
    <property type="entry name" value="UBQ"/>
    <property type="match status" value="2"/>
</dbReference>
<keyword evidence="6 16" id="KW-0472">Membrane</keyword>
<dbReference type="PROSITE" id="PS50850">
    <property type="entry name" value="MFS"/>
    <property type="match status" value="1"/>
</dbReference>
<evidence type="ECO:0000256" key="7">
    <source>
        <dbReference type="ARBA" id="ARBA00023228"/>
    </source>
</evidence>
<evidence type="ECO:0000256" key="14">
    <source>
        <dbReference type="ARBA" id="ARBA00048915"/>
    </source>
</evidence>
<dbReference type="Pfam" id="PF11976">
    <property type="entry name" value="Rad60-SLD"/>
    <property type="match status" value="1"/>
</dbReference>
<keyword evidence="3 16" id="KW-0812">Transmembrane</keyword>